<sequence>MNPWVEHFDELLNRPAPLNLSDIEAAPIELPTDVTPPTIKEISMAIRQIKCEKAAGSDNIPPEALNSDTVVTADMLHVLFGKIGGEEQVLLTDWKEGYPTKIPKKEI</sequence>
<proteinExistence type="predicted"/>
<accession>A0A183JTC1</accession>
<gene>
    <name evidence="1" type="ORF">SCUD_LOCUS5961</name>
</gene>
<dbReference type="Proteomes" id="UP000279833">
    <property type="component" value="Unassembled WGS sequence"/>
</dbReference>
<dbReference type="AlphaFoldDB" id="A0A183JTC1"/>
<reference evidence="1 2" key="2">
    <citation type="submission" date="2018-11" db="EMBL/GenBank/DDBJ databases">
        <authorList>
            <consortium name="Pathogen Informatics"/>
        </authorList>
    </citation>
    <scope>NUCLEOTIDE SEQUENCE [LARGE SCALE GENOMIC DNA]</scope>
    <source>
        <strain evidence="1">Dakar</strain>
        <strain evidence="2">Dakar, Senegal</strain>
    </source>
</reference>
<protein>
    <submittedName>
        <fullName evidence="3">Chromo domain-containing protein</fullName>
    </submittedName>
</protein>
<organism evidence="3">
    <name type="scientific">Schistosoma curassoni</name>
    <dbReference type="NCBI Taxonomy" id="6186"/>
    <lineage>
        <taxon>Eukaryota</taxon>
        <taxon>Metazoa</taxon>
        <taxon>Spiralia</taxon>
        <taxon>Lophotrochozoa</taxon>
        <taxon>Platyhelminthes</taxon>
        <taxon>Trematoda</taxon>
        <taxon>Digenea</taxon>
        <taxon>Strigeidida</taxon>
        <taxon>Schistosomatoidea</taxon>
        <taxon>Schistosomatidae</taxon>
        <taxon>Schistosoma</taxon>
    </lineage>
</organism>
<name>A0A183JTC1_9TREM</name>
<evidence type="ECO:0000313" key="3">
    <source>
        <dbReference type="WBParaSite" id="SCUD_0000596101-mRNA-1"/>
    </source>
</evidence>
<keyword evidence="2" id="KW-1185">Reference proteome</keyword>
<evidence type="ECO:0000313" key="2">
    <source>
        <dbReference type="Proteomes" id="UP000279833"/>
    </source>
</evidence>
<evidence type="ECO:0000313" key="1">
    <source>
        <dbReference type="EMBL" id="VDO99675.1"/>
    </source>
</evidence>
<reference evidence="3" key="1">
    <citation type="submission" date="2016-06" db="UniProtKB">
        <authorList>
            <consortium name="WormBaseParasite"/>
        </authorList>
    </citation>
    <scope>IDENTIFICATION</scope>
</reference>
<dbReference type="EMBL" id="UZAK01011227">
    <property type="protein sequence ID" value="VDO99675.1"/>
    <property type="molecule type" value="Genomic_DNA"/>
</dbReference>
<dbReference type="WBParaSite" id="SCUD_0000596101-mRNA-1">
    <property type="protein sequence ID" value="SCUD_0000596101-mRNA-1"/>
    <property type="gene ID" value="SCUD_0000596101"/>
</dbReference>